<dbReference type="AlphaFoldDB" id="A0A1I4NNX0"/>
<proteinExistence type="predicted"/>
<organism evidence="2 3">
    <name type="scientific">Halopseudomonas bauzanensis</name>
    <dbReference type="NCBI Taxonomy" id="653930"/>
    <lineage>
        <taxon>Bacteria</taxon>
        <taxon>Pseudomonadati</taxon>
        <taxon>Pseudomonadota</taxon>
        <taxon>Gammaproteobacteria</taxon>
        <taxon>Pseudomonadales</taxon>
        <taxon>Pseudomonadaceae</taxon>
        <taxon>Halopseudomonas</taxon>
    </lineage>
</organism>
<sequence>MLSAVKGGFLLHAMRSTSQNDISAISPTLIGTEINHAINGL</sequence>
<dbReference type="Proteomes" id="UP000186599">
    <property type="component" value="Unassembled WGS sequence"/>
</dbReference>
<name>A0A1I4NNX0_9GAMM</name>
<evidence type="ECO:0000313" key="1">
    <source>
        <dbReference type="EMBL" id="SES18943.1"/>
    </source>
</evidence>
<dbReference type="STRING" id="653930.SAMN05216589_2611"/>
<protein>
    <submittedName>
        <fullName evidence="2">Uncharacterized protein</fullName>
    </submittedName>
</protein>
<dbReference type="EMBL" id="FOUA01000005">
    <property type="protein sequence ID" value="SFM17040.1"/>
    <property type="molecule type" value="Genomic_DNA"/>
</dbReference>
<evidence type="ECO:0000313" key="3">
    <source>
        <dbReference type="Proteomes" id="UP000186599"/>
    </source>
</evidence>
<evidence type="ECO:0000313" key="2">
    <source>
        <dbReference type="EMBL" id="SFM17040.1"/>
    </source>
</evidence>
<reference evidence="3 4" key="1">
    <citation type="submission" date="2016-10" db="EMBL/GenBank/DDBJ databases">
        <authorList>
            <person name="de Groot N.N."/>
        </authorList>
    </citation>
    <scope>NUCLEOTIDE SEQUENCE [LARGE SCALE GENOMIC DNA]</scope>
    <source>
        <strain evidence="2 3">CGMCC 1.9095</strain>
        <strain evidence="1 4">DSM 22558</strain>
    </source>
</reference>
<accession>A0A1I4NNX0</accession>
<keyword evidence="3" id="KW-1185">Reference proteome</keyword>
<gene>
    <name evidence="2" type="ORF">SAMN04487855_2608</name>
    <name evidence="1" type="ORF">SAMN05216589_2611</name>
</gene>
<dbReference type="RefSeq" id="WP_268873971.1">
    <property type="nucleotide sequence ID" value="NZ_FOGN01000005.1"/>
</dbReference>
<dbReference type="EMBL" id="FOGN01000005">
    <property type="protein sequence ID" value="SES18943.1"/>
    <property type="molecule type" value="Genomic_DNA"/>
</dbReference>
<evidence type="ECO:0000313" key="4">
    <source>
        <dbReference type="Proteomes" id="UP000186904"/>
    </source>
</evidence>
<dbReference type="Proteomes" id="UP000186904">
    <property type="component" value="Unassembled WGS sequence"/>
</dbReference>